<dbReference type="EMBL" id="JAASQV010000007">
    <property type="protein sequence ID" value="NIJ67394.1"/>
    <property type="molecule type" value="Genomic_DNA"/>
</dbReference>
<reference evidence="7 8" key="1">
    <citation type="submission" date="2020-03" db="EMBL/GenBank/DDBJ databases">
        <title>Genomic Encyclopedia of Type Strains, Phase IV (KMG-IV): sequencing the most valuable type-strain genomes for metagenomic binning, comparative biology and taxonomic classification.</title>
        <authorList>
            <person name="Goeker M."/>
        </authorList>
    </citation>
    <scope>NUCLEOTIDE SEQUENCE [LARGE SCALE GENOMIC DNA]</scope>
    <source>
        <strain evidence="7 8">DSM 4733</strain>
    </source>
</reference>
<evidence type="ECO:0000313" key="8">
    <source>
        <dbReference type="Proteomes" id="UP000564677"/>
    </source>
</evidence>
<name>A0A7X5ZY09_9SPHN</name>
<evidence type="ECO:0000313" key="7">
    <source>
        <dbReference type="EMBL" id="NIJ67394.1"/>
    </source>
</evidence>
<dbReference type="AlphaFoldDB" id="A0A7X5ZY09"/>
<comment type="caution">
    <text evidence="7">The sequence shown here is derived from an EMBL/GenBank/DDBJ whole genome shotgun (WGS) entry which is preliminary data.</text>
</comment>
<proteinExistence type="inferred from homology"/>
<feature type="chain" id="PRO_5031280550" description="17 kDa surface antigen" evidence="5">
    <location>
        <begin position="25"/>
        <end position="132"/>
    </location>
</feature>
<dbReference type="InterPro" id="IPR008816">
    <property type="entry name" value="Gly_zipper_2TM_dom"/>
</dbReference>
<dbReference type="RefSeq" id="WP_167301502.1">
    <property type="nucleotide sequence ID" value="NZ_JAASQV010000007.1"/>
</dbReference>
<sequence length="132" mass="14380">MRKMLLGLAAMAVALPALPSTAMAQRYDGYRGDDGRYERGYDRGYDRRGYDRGYDDRGYYNGPSWRGRDGRNYCRRSDGTTGLLIGGVAGALVGRSIDRYGDRTPGTLLGALGGALLGRAIDKDSSGGRRCR</sequence>
<comment type="subcellular location">
    <subcellularLocation>
        <location evidence="1">Cell outer membrane</location>
        <topology evidence="1">Lipid-anchor</topology>
    </subcellularLocation>
</comment>
<dbReference type="GO" id="GO:0009279">
    <property type="term" value="C:cell outer membrane"/>
    <property type="evidence" value="ECO:0007669"/>
    <property type="project" value="UniProtKB-SubCell"/>
</dbReference>
<protein>
    <recommendedName>
        <fullName evidence="3">17 kDa surface antigen</fullName>
    </recommendedName>
</protein>
<evidence type="ECO:0000256" key="3">
    <source>
        <dbReference type="ARBA" id="ARBA00015281"/>
    </source>
</evidence>
<accession>A0A7X5ZY09</accession>
<organism evidence="7 8">
    <name type="scientific">Sphingomonas leidyi</name>
    <dbReference type="NCBI Taxonomy" id="68569"/>
    <lineage>
        <taxon>Bacteria</taxon>
        <taxon>Pseudomonadati</taxon>
        <taxon>Pseudomonadota</taxon>
        <taxon>Alphaproteobacteria</taxon>
        <taxon>Sphingomonadales</taxon>
        <taxon>Sphingomonadaceae</taxon>
        <taxon>Sphingomonas</taxon>
    </lineage>
</organism>
<gene>
    <name evidence="7" type="ORF">FHR20_004378</name>
</gene>
<dbReference type="Proteomes" id="UP000564677">
    <property type="component" value="Unassembled WGS sequence"/>
</dbReference>
<keyword evidence="5" id="KW-0732">Signal</keyword>
<keyword evidence="4" id="KW-0449">Lipoprotein</keyword>
<evidence type="ECO:0000256" key="1">
    <source>
        <dbReference type="ARBA" id="ARBA00004459"/>
    </source>
</evidence>
<evidence type="ECO:0000256" key="2">
    <source>
        <dbReference type="ARBA" id="ARBA00008681"/>
    </source>
</evidence>
<keyword evidence="8" id="KW-1185">Reference proteome</keyword>
<feature type="signal peptide" evidence="5">
    <location>
        <begin position="1"/>
        <end position="24"/>
    </location>
</feature>
<evidence type="ECO:0000256" key="5">
    <source>
        <dbReference type="SAM" id="SignalP"/>
    </source>
</evidence>
<dbReference type="Pfam" id="PF05433">
    <property type="entry name" value="Rick_17kDa_Anti"/>
    <property type="match status" value="1"/>
</dbReference>
<feature type="domain" description="Glycine zipper 2TM" evidence="6">
    <location>
        <begin position="82"/>
        <end position="121"/>
    </location>
</feature>
<comment type="similarity">
    <text evidence="2">Belongs to the rickettsiale 17 kDa surface antigen family.</text>
</comment>
<evidence type="ECO:0000259" key="6">
    <source>
        <dbReference type="Pfam" id="PF05433"/>
    </source>
</evidence>
<evidence type="ECO:0000256" key="4">
    <source>
        <dbReference type="ARBA" id="ARBA00023288"/>
    </source>
</evidence>